<dbReference type="GO" id="GO:0006465">
    <property type="term" value="P:signal peptide processing"/>
    <property type="evidence" value="ECO:0007669"/>
    <property type="project" value="TreeGrafter"/>
</dbReference>
<dbReference type="GO" id="GO:0004252">
    <property type="term" value="F:serine-type endopeptidase activity"/>
    <property type="evidence" value="ECO:0007669"/>
    <property type="project" value="InterPro"/>
</dbReference>
<evidence type="ECO:0000256" key="3">
    <source>
        <dbReference type="ARBA" id="ARBA00022692"/>
    </source>
</evidence>
<evidence type="ECO:0000256" key="2">
    <source>
        <dbReference type="ARBA" id="ARBA00009045"/>
    </source>
</evidence>
<dbReference type="AlphaFoldDB" id="A0A8H7XVD1"/>
<organism evidence="8">
    <name type="scientific">Psilocybe cubensis</name>
    <name type="common">Psychedelic mushroom</name>
    <name type="synonym">Stropharia cubensis</name>
    <dbReference type="NCBI Taxonomy" id="181762"/>
    <lineage>
        <taxon>Eukaryota</taxon>
        <taxon>Fungi</taxon>
        <taxon>Dikarya</taxon>
        <taxon>Basidiomycota</taxon>
        <taxon>Agaricomycotina</taxon>
        <taxon>Agaricomycetes</taxon>
        <taxon>Agaricomycetidae</taxon>
        <taxon>Agaricales</taxon>
        <taxon>Agaricineae</taxon>
        <taxon>Strophariaceae</taxon>
        <taxon>Psilocybe</taxon>
    </lineage>
</organism>
<evidence type="ECO:0000313" key="8">
    <source>
        <dbReference type="EMBL" id="KAG5166696.1"/>
    </source>
</evidence>
<dbReference type="GO" id="GO:0016020">
    <property type="term" value="C:membrane"/>
    <property type="evidence" value="ECO:0007669"/>
    <property type="project" value="UniProtKB-SubCell"/>
</dbReference>
<comment type="caution">
    <text evidence="8">The sequence shown here is derived from an EMBL/GenBank/DDBJ whole genome shotgun (WGS) entry which is preliminary data.</text>
</comment>
<gene>
    <name evidence="8" type="ORF">JR316_008786</name>
</gene>
<evidence type="ECO:0000256" key="4">
    <source>
        <dbReference type="ARBA" id="ARBA00022801"/>
    </source>
</evidence>
<protein>
    <recommendedName>
        <fullName evidence="7">Peptidase S54 rhomboid domain-containing protein</fullName>
    </recommendedName>
</protein>
<evidence type="ECO:0000256" key="6">
    <source>
        <dbReference type="ARBA" id="ARBA00023136"/>
    </source>
</evidence>
<dbReference type="PANTHER" id="PTHR43731">
    <property type="entry name" value="RHOMBOID PROTEASE"/>
    <property type="match status" value="1"/>
</dbReference>
<keyword evidence="4" id="KW-0378">Hydrolase</keyword>
<keyword evidence="5" id="KW-1133">Transmembrane helix</keyword>
<dbReference type="InterPro" id="IPR022764">
    <property type="entry name" value="Peptidase_S54_rhomboid_dom"/>
</dbReference>
<comment type="subcellular location">
    <subcellularLocation>
        <location evidence="1">Membrane</location>
        <topology evidence="1">Multi-pass membrane protein</topology>
    </subcellularLocation>
</comment>
<dbReference type="PANTHER" id="PTHR43731:SF14">
    <property type="entry name" value="PRESENILIN-ASSOCIATED RHOMBOID-LIKE PROTEIN, MITOCHONDRIAL"/>
    <property type="match status" value="1"/>
</dbReference>
<dbReference type="OrthoDB" id="10260614at2759"/>
<name>A0A8H7XVD1_PSICU</name>
<reference evidence="8" key="1">
    <citation type="submission" date="2021-02" db="EMBL/GenBank/DDBJ databases">
        <title>Psilocybe cubensis genome.</title>
        <authorList>
            <person name="Mckernan K.J."/>
            <person name="Crawford S."/>
            <person name="Trippe A."/>
            <person name="Kane L.T."/>
            <person name="Mclaughlin S."/>
        </authorList>
    </citation>
    <scope>NUCLEOTIDE SEQUENCE [LARGE SCALE GENOMIC DNA]</scope>
    <source>
        <strain evidence="8">MGC-MH-2018</strain>
    </source>
</reference>
<dbReference type="Pfam" id="PF01694">
    <property type="entry name" value="Rhomboid"/>
    <property type="match status" value="1"/>
</dbReference>
<evidence type="ECO:0000256" key="5">
    <source>
        <dbReference type="ARBA" id="ARBA00022989"/>
    </source>
</evidence>
<dbReference type="SUPFAM" id="SSF144091">
    <property type="entry name" value="Rhomboid-like"/>
    <property type="match status" value="2"/>
</dbReference>
<comment type="similarity">
    <text evidence="2">Belongs to the peptidase S54 family.</text>
</comment>
<accession>A0A8H7XVD1</accession>
<dbReference type="EMBL" id="JAFIQS010000008">
    <property type="protein sequence ID" value="KAG5166696.1"/>
    <property type="molecule type" value="Genomic_DNA"/>
</dbReference>
<keyword evidence="6" id="KW-0472">Membrane</keyword>
<dbReference type="InterPro" id="IPR050925">
    <property type="entry name" value="Rhomboid_protease_S54"/>
</dbReference>
<evidence type="ECO:0000256" key="1">
    <source>
        <dbReference type="ARBA" id="ARBA00004141"/>
    </source>
</evidence>
<dbReference type="Gene3D" id="1.20.1540.10">
    <property type="entry name" value="Rhomboid-like"/>
    <property type="match status" value="1"/>
</dbReference>
<keyword evidence="3" id="KW-0812">Transmembrane</keyword>
<sequence>MVQIVYTPAGGDENITSSLRQELDVQSAKSSSNTAEGASAQAEPGFGASFYEKVGKPGIAKQVFFATVASTFALVFASVQTSIETDEWIERMVAVAPIWSVKAISNTDLKRAQNAELIQRLREKLANIQTTVQQLPVLIRPWINLIVVGVMQPYADASEGKRLCWKICLLNVGVWALWKVRSLRGFMTVRFMHNPLSGLSYTLLTSAFSHRTAIHLLCNCLALESFGSAAYYYLLREQNKAEPELLESTASYHFLAFFTSGNAKFRYPRLVAELSSTASATRKTETWASAVAATNAAAASAAKSTAARKTLDILPSLGASGAVYAAVTMTALAFPDSQIALFIPPSYPINIQYGVGGLMLLDVIGIARGWRLFDHWAHLGGAAFGVIYYNYGPTVWRYLRQMNLEAKIEEQNARKQS</sequence>
<feature type="domain" description="Peptidase S54 rhomboid" evidence="7">
    <location>
        <begin position="298"/>
        <end position="388"/>
    </location>
</feature>
<dbReference type="InterPro" id="IPR035952">
    <property type="entry name" value="Rhomboid-like_sf"/>
</dbReference>
<evidence type="ECO:0000259" key="7">
    <source>
        <dbReference type="Pfam" id="PF01694"/>
    </source>
</evidence>
<proteinExistence type="inferred from homology"/>